<organism evidence="1">
    <name type="scientific">bioreactor metagenome</name>
    <dbReference type="NCBI Taxonomy" id="1076179"/>
    <lineage>
        <taxon>unclassified sequences</taxon>
        <taxon>metagenomes</taxon>
        <taxon>ecological metagenomes</taxon>
    </lineage>
</organism>
<proteinExistence type="predicted"/>
<reference evidence="1" key="1">
    <citation type="submission" date="2019-08" db="EMBL/GenBank/DDBJ databases">
        <authorList>
            <person name="Kucharzyk K."/>
            <person name="Murdoch R.W."/>
            <person name="Higgins S."/>
            <person name="Loffler F."/>
        </authorList>
    </citation>
    <scope>NUCLEOTIDE SEQUENCE</scope>
</reference>
<name>A0A645I8G7_9ZZZZ</name>
<accession>A0A645I8G7</accession>
<sequence length="126" mass="14095">MINQGVNGTFPNGGVTWPGFTDAWTSVTAIGNRKYPDKGIRGVFSLANRPFSNEDKKLNDLAILDEMMLEFPCEGKIYPAMLRIAKRYGDYSVIADRVCPKYANPDAIRNKILAGGYFVKWDLKAK</sequence>
<gene>
    <name evidence="1" type="ORF">SDC9_194286</name>
</gene>
<comment type="caution">
    <text evidence="1">The sequence shown here is derived from an EMBL/GenBank/DDBJ whole genome shotgun (WGS) entry which is preliminary data.</text>
</comment>
<protein>
    <submittedName>
        <fullName evidence="1">Uncharacterized protein</fullName>
    </submittedName>
</protein>
<dbReference type="AlphaFoldDB" id="A0A645I8G7"/>
<dbReference type="EMBL" id="VSSQ01107570">
    <property type="protein sequence ID" value="MPN46689.1"/>
    <property type="molecule type" value="Genomic_DNA"/>
</dbReference>
<evidence type="ECO:0000313" key="1">
    <source>
        <dbReference type="EMBL" id="MPN46689.1"/>
    </source>
</evidence>